<protein>
    <submittedName>
        <fullName evidence="3">Uncharacterized protein</fullName>
    </submittedName>
</protein>
<evidence type="ECO:0000256" key="1">
    <source>
        <dbReference type="SAM" id="MobiDB-lite"/>
    </source>
</evidence>
<feature type="region of interest" description="Disordered" evidence="1">
    <location>
        <begin position="208"/>
        <end position="315"/>
    </location>
</feature>
<gene>
    <name evidence="3" type="ORF">BP6252_02326</name>
</gene>
<proteinExistence type="predicted"/>
<name>A0A3D8SEL5_9HELO</name>
<keyword evidence="2" id="KW-0812">Transmembrane</keyword>
<keyword evidence="2" id="KW-1133">Transmembrane helix</keyword>
<accession>A0A3D8SEL5</accession>
<dbReference type="OrthoDB" id="5431149at2759"/>
<evidence type="ECO:0000256" key="2">
    <source>
        <dbReference type="SAM" id="Phobius"/>
    </source>
</evidence>
<feature type="compositionally biased region" description="Low complexity" evidence="1">
    <location>
        <begin position="272"/>
        <end position="286"/>
    </location>
</feature>
<keyword evidence="4" id="KW-1185">Reference proteome</keyword>
<evidence type="ECO:0000313" key="3">
    <source>
        <dbReference type="EMBL" id="RDW84736.1"/>
    </source>
</evidence>
<feature type="compositionally biased region" description="Basic and acidic residues" evidence="1">
    <location>
        <begin position="154"/>
        <end position="173"/>
    </location>
</feature>
<feature type="transmembrane region" description="Helical" evidence="2">
    <location>
        <begin position="26"/>
        <end position="47"/>
    </location>
</feature>
<dbReference type="EMBL" id="PDLM01000002">
    <property type="protein sequence ID" value="RDW84736.1"/>
    <property type="molecule type" value="Genomic_DNA"/>
</dbReference>
<organism evidence="3 4">
    <name type="scientific">Coleophoma cylindrospora</name>
    <dbReference type="NCBI Taxonomy" id="1849047"/>
    <lineage>
        <taxon>Eukaryota</taxon>
        <taxon>Fungi</taxon>
        <taxon>Dikarya</taxon>
        <taxon>Ascomycota</taxon>
        <taxon>Pezizomycotina</taxon>
        <taxon>Leotiomycetes</taxon>
        <taxon>Helotiales</taxon>
        <taxon>Dermateaceae</taxon>
        <taxon>Coleophoma</taxon>
    </lineage>
</organism>
<comment type="caution">
    <text evidence="3">The sequence shown here is derived from an EMBL/GenBank/DDBJ whole genome shotgun (WGS) entry which is preliminary data.</text>
</comment>
<dbReference type="STRING" id="1849047.A0A3D8SEL5"/>
<feature type="compositionally biased region" description="Polar residues" evidence="1">
    <location>
        <begin position="208"/>
        <end position="217"/>
    </location>
</feature>
<feature type="compositionally biased region" description="Polar residues" evidence="1">
    <location>
        <begin position="242"/>
        <end position="253"/>
    </location>
</feature>
<keyword evidence="2" id="KW-0472">Membrane</keyword>
<feature type="region of interest" description="Disordered" evidence="1">
    <location>
        <begin position="146"/>
        <end position="191"/>
    </location>
</feature>
<dbReference type="AlphaFoldDB" id="A0A3D8SEL5"/>
<feature type="region of interest" description="Disordered" evidence="1">
    <location>
        <begin position="398"/>
        <end position="446"/>
    </location>
</feature>
<feature type="transmembrane region" description="Helical" evidence="2">
    <location>
        <begin position="67"/>
        <end position="92"/>
    </location>
</feature>
<dbReference type="Proteomes" id="UP000256645">
    <property type="component" value="Unassembled WGS sequence"/>
</dbReference>
<feature type="transmembrane region" description="Helical" evidence="2">
    <location>
        <begin position="112"/>
        <end position="135"/>
    </location>
</feature>
<reference evidence="3 4" key="1">
    <citation type="journal article" date="2018" name="IMA Fungus">
        <title>IMA Genome-F 9: Draft genome sequence of Annulohypoxylon stygium, Aspergillus mulundensis, Berkeleyomyces basicola (syn. Thielaviopsis basicola), Ceratocystis smalleyi, two Cercospora beticola strains, Coleophoma cylindrospora, Fusarium fracticaudum, Phialophora cf. hyalina, and Morchella septimelata.</title>
        <authorList>
            <person name="Wingfield B.D."/>
            <person name="Bills G.F."/>
            <person name="Dong Y."/>
            <person name="Huang W."/>
            <person name="Nel W.J."/>
            <person name="Swalarsk-Parry B.S."/>
            <person name="Vaghefi N."/>
            <person name="Wilken P.M."/>
            <person name="An Z."/>
            <person name="de Beer Z.W."/>
            <person name="De Vos L."/>
            <person name="Chen L."/>
            <person name="Duong T.A."/>
            <person name="Gao Y."/>
            <person name="Hammerbacher A."/>
            <person name="Kikkert J.R."/>
            <person name="Li Y."/>
            <person name="Li H."/>
            <person name="Li K."/>
            <person name="Li Q."/>
            <person name="Liu X."/>
            <person name="Ma X."/>
            <person name="Naidoo K."/>
            <person name="Pethybridge S.J."/>
            <person name="Sun J."/>
            <person name="Steenkamp E.T."/>
            <person name="van der Nest M.A."/>
            <person name="van Wyk S."/>
            <person name="Wingfield M.J."/>
            <person name="Xiong C."/>
            <person name="Yue Q."/>
            <person name="Zhang X."/>
        </authorList>
    </citation>
    <scope>NUCLEOTIDE SEQUENCE [LARGE SCALE GENOMIC DNA]</scope>
    <source>
        <strain evidence="3 4">BP6252</strain>
    </source>
</reference>
<sequence>MLSINIAFAVTFSRSDAPLGARAPPIIASVFVLIALLLLTLLLGRHIRYRNGGHVQDIGRGPQYTQLLNGLCALFSALSAITTAISLAMLAARTAHLPTTTVHSTTRSLISGGFVIWAISLVSEGIFIISMVIALKRSLQVGLEAPPVSSTDISEMKESERRRSGSANAEDRGPSSIESSRPSRSRSDTLTSIRSSLSIVVRPITSKTRLMSASQKPAQRPASDDSGYRDTVVSVDDGFDSWDTSAVDPQSRQAVMESASPTPPRFPLETIPASPSTSRSPSPGFPLDLEPPRKTRPRSRSYSPARNYAGRETRTISPTPSLREAHIHPLFRTDSPEPPPAVTPGTIITAAPAAGQVLATRPSIKSLRLRSGSIPVNPLLHSESLDSIRREMEQEDRVLEEQGAERTLTPPIPDWVMGAGSRSSMALYNSRRKPQSGNGKDDEVES</sequence>
<evidence type="ECO:0000313" key="4">
    <source>
        <dbReference type="Proteomes" id="UP000256645"/>
    </source>
</evidence>